<gene>
    <name evidence="7" type="ORF">FC83_GL002638</name>
</gene>
<keyword evidence="4 6" id="KW-1133">Transmembrane helix</keyword>
<dbReference type="PANTHER" id="PTHR30250:SF21">
    <property type="entry name" value="LIPID II FLIPPASE MURJ"/>
    <property type="match status" value="1"/>
</dbReference>
<evidence type="ECO:0000313" key="8">
    <source>
        <dbReference type="Proteomes" id="UP000051236"/>
    </source>
</evidence>
<keyword evidence="5 6" id="KW-0472">Membrane</keyword>
<sequence length="556" mass="61456">MAKQPATTENKQSQIDAHGSLIKGSAWITAGSVFSRVLGALYIIPWTIWMGADFQSGNAIFSKGYNVYSLFLVISAAGIPGAISKQVAHYNSLNEYALGQRLYRQGLKIMALFGFIGAVVLFFGAPIFSVVDIATWKIDTRTIPLYRALSFALLVIPVMSITRGFFQGYNEMAPSALSQFFEQLGRVIYMLLATFLIMRVQHGNYVSAVTQSTFAAFIGALCGIAVLVWYYMRRKPELDDLAAGSANAVDISTGEIIRQIIHQAIPFIILDSGITFFQIFDQYSFYPMMASVVNATQTQLDNYFAIFNFNAQKLVMIIISLATALSLTVVPLLSGAHAQKDFKGIRKQINDALELFLFVMVPAAFGLSALAKPVYTLFYGANPDLDTYVLQFYCYLAIFLGLFTVLAAILQGLYMNKKAIIYLLVGFAVKAVMQYPMIALFKVFGPMIATCLGIVVTCGLMLRALDKLYGFNTGRLLRRSFGIVIFSTIMLIAVTIVVKIIAVLIDPNVRTYTIFPLGLGVITGVWIYALLTLKTKLADRILGPRVDILRRILKIK</sequence>
<evidence type="ECO:0000256" key="1">
    <source>
        <dbReference type="ARBA" id="ARBA00004651"/>
    </source>
</evidence>
<dbReference type="InterPro" id="IPR024923">
    <property type="entry name" value="PG_synth_SpoVB"/>
</dbReference>
<dbReference type="CDD" id="cd13124">
    <property type="entry name" value="MATE_SpoVB_like"/>
    <property type="match status" value="1"/>
</dbReference>
<dbReference type="PANTHER" id="PTHR30250">
    <property type="entry name" value="PST FAMILY PREDICTED COLANIC ACID TRANSPORTER"/>
    <property type="match status" value="1"/>
</dbReference>
<organism evidence="7 8">
    <name type="scientific">Agrilactobacillus composti DSM 18527 = JCM 14202</name>
    <dbReference type="NCBI Taxonomy" id="1423734"/>
    <lineage>
        <taxon>Bacteria</taxon>
        <taxon>Bacillati</taxon>
        <taxon>Bacillota</taxon>
        <taxon>Bacilli</taxon>
        <taxon>Lactobacillales</taxon>
        <taxon>Lactobacillaceae</taxon>
        <taxon>Agrilactobacillus</taxon>
    </lineage>
</organism>
<evidence type="ECO:0000313" key="7">
    <source>
        <dbReference type="EMBL" id="KRM36761.1"/>
    </source>
</evidence>
<protein>
    <submittedName>
        <fullName evidence="7">Membrane protein involved in the export of o-antigen, teichoic acid lipoteichoic acid</fullName>
    </submittedName>
</protein>
<evidence type="ECO:0000256" key="3">
    <source>
        <dbReference type="ARBA" id="ARBA00022692"/>
    </source>
</evidence>
<evidence type="ECO:0000256" key="4">
    <source>
        <dbReference type="ARBA" id="ARBA00022989"/>
    </source>
</evidence>
<feature type="transmembrane region" description="Helical" evidence="6">
    <location>
        <begin position="65"/>
        <end position="88"/>
    </location>
</feature>
<dbReference type="PIRSF" id="PIRSF038958">
    <property type="entry name" value="PG_synth_SpoVB"/>
    <property type="match status" value="1"/>
</dbReference>
<dbReference type="AlphaFoldDB" id="X0PWC6"/>
<feature type="transmembrane region" description="Helical" evidence="6">
    <location>
        <begin position="390"/>
        <end position="410"/>
    </location>
</feature>
<feature type="transmembrane region" description="Helical" evidence="6">
    <location>
        <begin position="355"/>
        <end position="378"/>
    </location>
</feature>
<feature type="transmembrane region" description="Helical" evidence="6">
    <location>
        <begin position="314"/>
        <end position="334"/>
    </location>
</feature>
<feature type="transmembrane region" description="Helical" evidence="6">
    <location>
        <begin position="214"/>
        <end position="232"/>
    </location>
</feature>
<feature type="transmembrane region" description="Helical" evidence="6">
    <location>
        <begin position="419"/>
        <end position="437"/>
    </location>
</feature>
<keyword evidence="3 6" id="KW-0812">Transmembrane</keyword>
<accession>X0PWC6</accession>
<proteinExistence type="predicted"/>
<dbReference type="InterPro" id="IPR050833">
    <property type="entry name" value="Poly_Biosynth_Transport"/>
</dbReference>
<comment type="caution">
    <text evidence="7">The sequence shown here is derived from an EMBL/GenBank/DDBJ whole genome shotgun (WGS) entry which is preliminary data.</text>
</comment>
<feature type="transmembrane region" description="Helical" evidence="6">
    <location>
        <begin position="260"/>
        <end position="280"/>
    </location>
</feature>
<feature type="transmembrane region" description="Helical" evidence="6">
    <location>
        <begin position="21"/>
        <end position="45"/>
    </location>
</feature>
<feature type="transmembrane region" description="Helical" evidence="6">
    <location>
        <begin position="483"/>
        <end position="505"/>
    </location>
</feature>
<feature type="transmembrane region" description="Helical" evidence="6">
    <location>
        <begin position="443"/>
        <end position="462"/>
    </location>
</feature>
<keyword evidence="2" id="KW-1003">Cell membrane</keyword>
<keyword evidence="8" id="KW-1185">Reference proteome</keyword>
<feature type="transmembrane region" description="Helical" evidence="6">
    <location>
        <begin position="148"/>
        <end position="166"/>
    </location>
</feature>
<dbReference type="Proteomes" id="UP000051236">
    <property type="component" value="Unassembled WGS sequence"/>
</dbReference>
<evidence type="ECO:0000256" key="2">
    <source>
        <dbReference type="ARBA" id="ARBA00022475"/>
    </source>
</evidence>
<dbReference type="STRING" id="1423734.FC83_GL002638"/>
<dbReference type="OrthoDB" id="9775950at2"/>
<comment type="subcellular location">
    <subcellularLocation>
        <location evidence="1">Cell membrane</location>
        <topology evidence="1">Multi-pass membrane protein</topology>
    </subcellularLocation>
</comment>
<dbReference type="EMBL" id="AZGA01000002">
    <property type="protein sequence ID" value="KRM36761.1"/>
    <property type="molecule type" value="Genomic_DNA"/>
</dbReference>
<dbReference type="PATRIC" id="fig|1423734.3.peg.2674"/>
<dbReference type="Pfam" id="PF01943">
    <property type="entry name" value="Polysacc_synt"/>
    <property type="match status" value="1"/>
</dbReference>
<evidence type="ECO:0000256" key="6">
    <source>
        <dbReference type="SAM" id="Phobius"/>
    </source>
</evidence>
<reference evidence="7 8" key="1">
    <citation type="journal article" date="2015" name="Genome Announc.">
        <title>Expanding the biotechnology potential of lactobacilli through comparative genomics of 213 strains and associated genera.</title>
        <authorList>
            <person name="Sun Z."/>
            <person name="Harris H.M."/>
            <person name="McCann A."/>
            <person name="Guo C."/>
            <person name="Argimon S."/>
            <person name="Zhang W."/>
            <person name="Yang X."/>
            <person name="Jeffery I.B."/>
            <person name="Cooney J.C."/>
            <person name="Kagawa T.F."/>
            <person name="Liu W."/>
            <person name="Song Y."/>
            <person name="Salvetti E."/>
            <person name="Wrobel A."/>
            <person name="Rasinkangas P."/>
            <person name="Parkhill J."/>
            <person name="Rea M.C."/>
            <person name="O'Sullivan O."/>
            <person name="Ritari J."/>
            <person name="Douillard F.P."/>
            <person name="Paul Ross R."/>
            <person name="Yang R."/>
            <person name="Briner A.E."/>
            <person name="Felis G.E."/>
            <person name="de Vos W.M."/>
            <person name="Barrangou R."/>
            <person name="Klaenhammer T.R."/>
            <person name="Caufield P.W."/>
            <person name="Cui Y."/>
            <person name="Zhang H."/>
            <person name="O'Toole P.W."/>
        </authorList>
    </citation>
    <scope>NUCLEOTIDE SEQUENCE [LARGE SCALE GENOMIC DNA]</scope>
    <source>
        <strain evidence="7 8">DSM 18527</strain>
    </source>
</reference>
<dbReference type="InterPro" id="IPR002797">
    <property type="entry name" value="Polysacc_synth"/>
</dbReference>
<name>X0PWC6_9LACO</name>
<feature type="transmembrane region" description="Helical" evidence="6">
    <location>
        <begin position="511"/>
        <end position="531"/>
    </location>
</feature>
<dbReference type="GO" id="GO:0005886">
    <property type="term" value="C:plasma membrane"/>
    <property type="evidence" value="ECO:0007669"/>
    <property type="project" value="UniProtKB-SubCell"/>
</dbReference>
<dbReference type="eggNOG" id="COG2244">
    <property type="taxonomic scope" value="Bacteria"/>
</dbReference>
<dbReference type="RefSeq" id="WP_035456015.1">
    <property type="nucleotide sequence ID" value="NZ_AZGA01000002.1"/>
</dbReference>
<evidence type="ECO:0000256" key="5">
    <source>
        <dbReference type="ARBA" id="ARBA00023136"/>
    </source>
</evidence>
<feature type="transmembrane region" description="Helical" evidence="6">
    <location>
        <begin position="109"/>
        <end position="128"/>
    </location>
</feature>